<dbReference type="AlphaFoldDB" id="A0AAV4U1S8"/>
<reference evidence="1 2" key="1">
    <citation type="submission" date="2021-06" db="EMBL/GenBank/DDBJ databases">
        <title>Caerostris darwini draft genome.</title>
        <authorList>
            <person name="Kono N."/>
            <person name="Arakawa K."/>
        </authorList>
    </citation>
    <scope>NUCLEOTIDE SEQUENCE [LARGE SCALE GENOMIC DNA]</scope>
</reference>
<dbReference type="Proteomes" id="UP001054837">
    <property type="component" value="Unassembled WGS sequence"/>
</dbReference>
<name>A0AAV4U1S8_9ARAC</name>
<sequence>MRSEIENPGVSIFLIFLHSKLTANMSPKLSFLVFIQWMMYNYELLPAQILFAPLYDKTEYILVPYDSSLRSFKYSDVVHNVRLDRIQLWSAK</sequence>
<keyword evidence="2" id="KW-1185">Reference proteome</keyword>
<gene>
    <name evidence="1" type="ORF">CDAR_288381</name>
</gene>
<accession>A0AAV4U1S8</accession>
<evidence type="ECO:0000313" key="2">
    <source>
        <dbReference type="Proteomes" id="UP001054837"/>
    </source>
</evidence>
<protein>
    <recommendedName>
        <fullName evidence="3">Ycf15</fullName>
    </recommendedName>
</protein>
<organism evidence="1 2">
    <name type="scientific">Caerostris darwini</name>
    <dbReference type="NCBI Taxonomy" id="1538125"/>
    <lineage>
        <taxon>Eukaryota</taxon>
        <taxon>Metazoa</taxon>
        <taxon>Ecdysozoa</taxon>
        <taxon>Arthropoda</taxon>
        <taxon>Chelicerata</taxon>
        <taxon>Arachnida</taxon>
        <taxon>Araneae</taxon>
        <taxon>Araneomorphae</taxon>
        <taxon>Entelegynae</taxon>
        <taxon>Araneoidea</taxon>
        <taxon>Araneidae</taxon>
        <taxon>Caerostris</taxon>
    </lineage>
</organism>
<evidence type="ECO:0008006" key="3">
    <source>
        <dbReference type="Google" id="ProtNLM"/>
    </source>
</evidence>
<proteinExistence type="predicted"/>
<comment type="caution">
    <text evidence="1">The sequence shown here is derived from an EMBL/GenBank/DDBJ whole genome shotgun (WGS) entry which is preliminary data.</text>
</comment>
<evidence type="ECO:0000313" key="1">
    <source>
        <dbReference type="EMBL" id="GIY51749.1"/>
    </source>
</evidence>
<dbReference type="EMBL" id="BPLQ01010586">
    <property type="protein sequence ID" value="GIY51749.1"/>
    <property type="molecule type" value="Genomic_DNA"/>
</dbReference>